<dbReference type="SUPFAM" id="SSF53901">
    <property type="entry name" value="Thiolase-like"/>
    <property type="match status" value="1"/>
</dbReference>
<name>A0AAW8ENV7_VARPD</name>
<evidence type="ECO:0000313" key="3">
    <source>
        <dbReference type="Proteomes" id="UP001224845"/>
    </source>
</evidence>
<feature type="domain" description="Thiolase C-terminal" evidence="1">
    <location>
        <begin position="219"/>
        <end position="347"/>
    </location>
</feature>
<dbReference type="Gene3D" id="3.40.47.10">
    <property type="match status" value="1"/>
</dbReference>
<evidence type="ECO:0000259" key="1">
    <source>
        <dbReference type="Pfam" id="PF22691"/>
    </source>
</evidence>
<sequence>MAMNRGVNVVGVGRGPFTAPQPDTNAAVLGAQAARAALADAALEGNLVQHAFMASAIQDPNWASSAVCAAEMAGIPAFRVSTDDLGGAHALHRAREAVANFSVECALVLGVHAGATCLKNGEAHDEARHRVARTCMGLQGARRETFARIAVKARQHAARNPLVNDRCTSGMSETLDSDALSDLLRSLQSSVPRAGAAAVILCSADFARRHRLDKRVSVDAQAIERMAGSLDVPRASEIAARKAYAEAGIGPEHLDLVELHDDDAASELLAYESLHLVSKGGAERFVLEGENTYGGLVVINPSGGLLGLGNAGAANALAQCTELVWQLRGAARCRQVEGARAALQHAIDHETGTCVVTLYRAEVR</sequence>
<dbReference type="PANTHER" id="PTHR42870:SF1">
    <property type="entry name" value="NON-SPECIFIC LIPID-TRANSFER PROTEIN-LIKE 2"/>
    <property type="match status" value="1"/>
</dbReference>
<dbReference type="Pfam" id="PF22691">
    <property type="entry name" value="Thiolase_C_1"/>
    <property type="match status" value="1"/>
</dbReference>
<dbReference type="RefSeq" id="WP_307596856.1">
    <property type="nucleotide sequence ID" value="NZ_JAUSRV010000020.1"/>
</dbReference>
<accession>A0AAW8ENV7</accession>
<dbReference type="InterPro" id="IPR016039">
    <property type="entry name" value="Thiolase-like"/>
</dbReference>
<comment type="caution">
    <text evidence="2">The sequence shown here is derived from an EMBL/GenBank/DDBJ whole genome shotgun (WGS) entry which is preliminary data.</text>
</comment>
<dbReference type="PIRSF" id="PIRSF000429">
    <property type="entry name" value="Ac-CoA_Ac_transf"/>
    <property type="match status" value="1"/>
</dbReference>
<dbReference type="CDD" id="cd00829">
    <property type="entry name" value="SCP-x_thiolase"/>
    <property type="match status" value="1"/>
</dbReference>
<dbReference type="PANTHER" id="PTHR42870">
    <property type="entry name" value="ACETYL-COA C-ACETYLTRANSFERASE"/>
    <property type="match status" value="1"/>
</dbReference>
<dbReference type="AlphaFoldDB" id="A0AAW8ENV7"/>
<dbReference type="EMBL" id="JAUSRV010000020">
    <property type="protein sequence ID" value="MDP9974821.1"/>
    <property type="molecule type" value="Genomic_DNA"/>
</dbReference>
<dbReference type="InterPro" id="IPR002155">
    <property type="entry name" value="Thiolase"/>
</dbReference>
<reference evidence="2" key="1">
    <citation type="submission" date="2023-07" db="EMBL/GenBank/DDBJ databases">
        <title>Sorghum-associated microbial communities from plants grown in Nebraska, USA.</title>
        <authorList>
            <person name="Schachtman D."/>
        </authorList>
    </citation>
    <scope>NUCLEOTIDE SEQUENCE</scope>
    <source>
        <strain evidence="2">DS3315</strain>
    </source>
</reference>
<proteinExistence type="predicted"/>
<protein>
    <submittedName>
        <fullName evidence="2">Acetyl-CoA acetyltransferase</fullName>
    </submittedName>
</protein>
<dbReference type="GO" id="GO:0003988">
    <property type="term" value="F:acetyl-CoA C-acyltransferase activity"/>
    <property type="evidence" value="ECO:0007669"/>
    <property type="project" value="UniProtKB-ARBA"/>
</dbReference>
<dbReference type="Proteomes" id="UP001224845">
    <property type="component" value="Unassembled WGS sequence"/>
</dbReference>
<gene>
    <name evidence="2" type="ORF">J2W39_006105</name>
</gene>
<evidence type="ECO:0000313" key="2">
    <source>
        <dbReference type="EMBL" id="MDP9974821.1"/>
    </source>
</evidence>
<dbReference type="InterPro" id="IPR055140">
    <property type="entry name" value="Thiolase_C_2"/>
</dbReference>
<organism evidence="2 3">
    <name type="scientific">Variovorax paradoxus</name>
    <dbReference type="NCBI Taxonomy" id="34073"/>
    <lineage>
        <taxon>Bacteria</taxon>
        <taxon>Pseudomonadati</taxon>
        <taxon>Pseudomonadota</taxon>
        <taxon>Betaproteobacteria</taxon>
        <taxon>Burkholderiales</taxon>
        <taxon>Comamonadaceae</taxon>
        <taxon>Variovorax</taxon>
    </lineage>
</organism>